<organism evidence="2 3">
    <name type="scientific">Mobilitalea sibirica</name>
    <dbReference type="NCBI Taxonomy" id="1462919"/>
    <lineage>
        <taxon>Bacteria</taxon>
        <taxon>Bacillati</taxon>
        <taxon>Bacillota</taxon>
        <taxon>Clostridia</taxon>
        <taxon>Lachnospirales</taxon>
        <taxon>Lachnospiraceae</taxon>
        <taxon>Mobilitalea</taxon>
    </lineage>
</organism>
<keyword evidence="2" id="KW-0808">Transferase</keyword>
<dbReference type="CDD" id="cd02440">
    <property type="entry name" value="AdoMet_MTases"/>
    <property type="match status" value="1"/>
</dbReference>
<comment type="caution">
    <text evidence="2">The sequence shown here is derived from an EMBL/GenBank/DDBJ whole genome shotgun (WGS) entry which is preliminary data.</text>
</comment>
<dbReference type="GO" id="GO:0032259">
    <property type="term" value="P:methylation"/>
    <property type="evidence" value="ECO:0007669"/>
    <property type="project" value="UniProtKB-KW"/>
</dbReference>
<evidence type="ECO:0000259" key="1">
    <source>
        <dbReference type="Pfam" id="PF08241"/>
    </source>
</evidence>
<evidence type="ECO:0000313" key="3">
    <source>
        <dbReference type="Proteomes" id="UP000623269"/>
    </source>
</evidence>
<dbReference type="Pfam" id="PF08241">
    <property type="entry name" value="Methyltransf_11"/>
    <property type="match status" value="1"/>
</dbReference>
<dbReference type="EMBL" id="JAEAGR010000001">
    <property type="protein sequence ID" value="MBH1939508.1"/>
    <property type="molecule type" value="Genomic_DNA"/>
</dbReference>
<dbReference type="AlphaFoldDB" id="A0A8J7H0D6"/>
<dbReference type="InterPro" id="IPR029063">
    <property type="entry name" value="SAM-dependent_MTases_sf"/>
</dbReference>
<keyword evidence="3" id="KW-1185">Reference proteome</keyword>
<name>A0A8J7H0D6_9FIRM</name>
<sequence length="234" mass="27535">MSIKDRLRIRIKEEGICMTIKYLICVCLNCIRECIYEILIDLCISRKLLRGNCKTIYKHLGANDVYHTKYSVMPIIFRFVPVARNDVLVDVGCGKGRVINYWISRRLKNQIVGLELDERVAKCTKDQLSRYKNITIIAGDAIANLPQEGTIFYFYNPFTEDKVKQFEETMSAKFNKKPITIIYYNPKSVHVFENGNWRIRYINFEKDLGLKKWGRINKYHDLAIIKNIVTHIER</sequence>
<feature type="domain" description="Methyltransferase type 11" evidence="1">
    <location>
        <begin position="89"/>
        <end position="143"/>
    </location>
</feature>
<dbReference type="Gene3D" id="3.40.50.150">
    <property type="entry name" value="Vaccinia Virus protein VP39"/>
    <property type="match status" value="1"/>
</dbReference>
<dbReference type="InterPro" id="IPR013216">
    <property type="entry name" value="Methyltransf_11"/>
</dbReference>
<dbReference type="GO" id="GO:0008168">
    <property type="term" value="F:methyltransferase activity"/>
    <property type="evidence" value="ECO:0007669"/>
    <property type="project" value="UniProtKB-KW"/>
</dbReference>
<reference evidence="2" key="1">
    <citation type="submission" date="2020-12" db="EMBL/GenBank/DDBJ databases">
        <title>M. sibirica DSM 26468T genome.</title>
        <authorList>
            <person name="Thieme N."/>
            <person name="Rettenmaier R."/>
            <person name="Zverlov V."/>
            <person name="Liebl W."/>
        </authorList>
    </citation>
    <scope>NUCLEOTIDE SEQUENCE</scope>
    <source>
        <strain evidence="2">DSM 26468</strain>
    </source>
</reference>
<accession>A0A8J7H0D6</accession>
<dbReference type="GO" id="GO:0003723">
    <property type="term" value="F:RNA binding"/>
    <property type="evidence" value="ECO:0007669"/>
    <property type="project" value="UniProtKB-KW"/>
</dbReference>
<keyword evidence="2" id="KW-0489">Methyltransferase</keyword>
<evidence type="ECO:0000313" key="2">
    <source>
        <dbReference type="EMBL" id="MBH1939508.1"/>
    </source>
</evidence>
<dbReference type="RefSeq" id="WP_197659726.1">
    <property type="nucleotide sequence ID" value="NZ_JAEAGR010000001.1"/>
</dbReference>
<dbReference type="SUPFAM" id="SSF53335">
    <property type="entry name" value="S-adenosyl-L-methionine-dependent methyltransferases"/>
    <property type="match status" value="1"/>
</dbReference>
<proteinExistence type="predicted"/>
<dbReference type="Proteomes" id="UP000623269">
    <property type="component" value="Unassembled WGS sequence"/>
</dbReference>
<protein>
    <submittedName>
        <fullName evidence="2">Methyltransferase domain-containing protein</fullName>
    </submittedName>
</protein>
<gene>
    <name evidence="2" type="ORF">I5677_01210</name>
</gene>